<evidence type="ECO:0000313" key="3">
    <source>
        <dbReference type="Proteomes" id="UP000215158"/>
    </source>
</evidence>
<keyword evidence="1" id="KW-0560">Oxidoreductase</keyword>
<dbReference type="AlphaFoldDB" id="A0A248VXK0"/>
<dbReference type="KEGG" id="parb:CJU94_36755"/>
<keyword evidence="3" id="KW-1185">Reference proteome</keyword>
<dbReference type="PANTHER" id="PTHR40279:SF3">
    <property type="entry name" value="4-AMINOBENZOATE SYNTHASE"/>
    <property type="match status" value="1"/>
</dbReference>
<gene>
    <name evidence="2" type="ORF">CJU94_36755</name>
</gene>
<protein>
    <recommendedName>
        <fullName evidence="4">Spermidine/putrescine ABC transporter</fullName>
    </recommendedName>
</protein>
<evidence type="ECO:0008006" key="4">
    <source>
        <dbReference type="Google" id="ProtNLM"/>
    </source>
</evidence>
<dbReference type="SUPFAM" id="SSF48613">
    <property type="entry name" value="Heme oxygenase-like"/>
    <property type="match status" value="1"/>
</dbReference>
<dbReference type="PANTHER" id="PTHR40279">
    <property type="entry name" value="PQQC-LIKE PROTEIN"/>
    <property type="match status" value="1"/>
</dbReference>
<dbReference type="GO" id="GO:0016491">
    <property type="term" value="F:oxidoreductase activity"/>
    <property type="evidence" value="ECO:0007669"/>
    <property type="project" value="UniProtKB-KW"/>
</dbReference>
<dbReference type="Pfam" id="PF14518">
    <property type="entry name" value="Haem_oxygenas_2"/>
    <property type="match status" value="1"/>
</dbReference>
<dbReference type="InterPro" id="IPR016084">
    <property type="entry name" value="Haem_Oase-like_multi-hlx"/>
</dbReference>
<evidence type="ECO:0000256" key="1">
    <source>
        <dbReference type="ARBA" id="ARBA00023002"/>
    </source>
</evidence>
<keyword evidence="2" id="KW-0614">Plasmid</keyword>
<evidence type="ECO:0000313" key="2">
    <source>
        <dbReference type="EMBL" id="ASW03744.1"/>
    </source>
</evidence>
<dbReference type="SMART" id="SM01236">
    <property type="entry name" value="Haem_oxygenase_2"/>
    <property type="match status" value="1"/>
</dbReference>
<dbReference type="EMBL" id="CP022992">
    <property type="protein sequence ID" value="ASW03744.1"/>
    <property type="molecule type" value="Genomic_DNA"/>
</dbReference>
<reference evidence="2 3" key="1">
    <citation type="submission" date="2017-08" db="EMBL/GenBank/DDBJ databases">
        <title>Identification and genetic characteristics of simultaneous BTEX- and naphthalene-degrading Paraburkholderia sp. BN5 isolated from petroleum-contaminated soil.</title>
        <authorList>
            <person name="Lee Y."/>
            <person name="Jeon C.O."/>
        </authorList>
    </citation>
    <scope>NUCLEOTIDE SEQUENCE [LARGE SCALE GENOMIC DNA]</scope>
    <source>
        <strain evidence="2 3">BN5</strain>
        <plasmid evidence="2 3">pBN2</plasmid>
    </source>
</reference>
<organism evidence="2 3">
    <name type="scientific">Paraburkholderia aromaticivorans</name>
    <dbReference type="NCBI Taxonomy" id="2026199"/>
    <lineage>
        <taxon>Bacteria</taxon>
        <taxon>Pseudomonadati</taxon>
        <taxon>Pseudomonadota</taxon>
        <taxon>Betaproteobacteria</taxon>
        <taxon>Burkholderiales</taxon>
        <taxon>Burkholderiaceae</taxon>
        <taxon>Paraburkholderia</taxon>
    </lineage>
</organism>
<proteinExistence type="predicted"/>
<dbReference type="Proteomes" id="UP000215158">
    <property type="component" value="Plasmid pBN2"/>
</dbReference>
<dbReference type="InterPro" id="IPR039068">
    <property type="entry name" value="PqqC-like"/>
</dbReference>
<sequence length="363" mass="39989">MVLIRMRGWLMTTQMLFATPTSDKGSAIGIPRPPTLLELASQLLSSDFRADSAIDWGKLPGLISKGTSAIATAYESEDSALLHDVHHALYMLQSAHFASPDDVAAASQFSPFTVALRSSMEDVMIDRMLSKLELDEAVDQLGSAIREQVRQHPAGAHRLFDHLEQRASVAEIRLFFESDARLNERFFDLLAMCLVGTSGTAKTELAANLWDEAGRGNNARGHVHLFSEALAAVGGREPTIESLASWEWQALAGHNLFVALCSNRKHTFRAMGLMAATELLDPPQYSKLIQGCRRVGLPVPEYYSEHVEIDVVHGSGWLDNVIAPLARSNPRAARHILEGVALRLESCRDYYDTLLRKLQSIGS</sequence>
<accession>A0A248VXK0</accession>
<dbReference type="Gene3D" id="1.20.910.10">
    <property type="entry name" value="Heme oxygenase-like"/>
    <property type="match status" value="1"/>
</dbReference>
<geneLocation type="plasmid" evidence="2 3">
    <name>pBN2</name>
</geneLocation>
<name>A0A248VXK0_9BURK</name>